<organism evidence="1 2">
    <name type="scientific">Phytophthora citrophthora</name>
    <dbReference type="NCBI Taxonomy" id="4793"/>
    <lineage>
        <taxon>Eukaryota</taxon>
        <taxon>Sar</taxon>
        <taxon>Stramenopiles</taxon>
        <taxon>Oomycota</taxon>
        <taxon>Peronosporomycetes</taxon>
        <taxon>Peronosporales</taxon>
        <taxon>Peronosporaceae</taxon>
        <taxon>Phytophthora</taxon>
    </lineage>
</organism>
<evidence type="ECO:0000313" key="1">
    <source>
        <dbReference type="EMBL" id="KAK1944510.1"/>
    </source>
</evidence>
<accession>A0AAD9LP88</accession>
<reference evidence="1" key="1">
    <citation type="submission" date="2023-08" db="EMBL/GenBank/DDBJ databases">
        <title>Reference Genome Resource for the Citrus Pathogen Phytophthora citrophthora.</title>
        <authorList>
            <person name="Moller H."/>
            <person name="Coetzee B."/>
            <person name="Rose L.J."/>
            <person name="Van Niekerk J.M."/>
        </authorList>
    </citation>
    <scope>NUCLEOTIDE SEQUENCE</scope>
    <source>
        <strain evidence="1">STE-U-9442</strain>
    </source>
</reference>
<comment type="caution">
    <text evidence="1">The sequence shown here is derived from an EMBL/GenBank/DDBJ whole genome shotgun (WGS) entry which is preliminary data.</text>
</comment>
<evidence type="ECO:0000313" key="2">
    <source>
        <dbReference type="Proteomes" id="UP001259832"/>
    </source>
</evidence>
<keyword evidence="2" id="KW-1185">Reference proteome</keyword>
<gene>
    <name evidence="1" type="ORF">P3T76_004422</name>
</gene>
<dbReference type="Proteomes" id="UP001259832">
    <property type="component" value="Unassembled WGS sequence"/>
</dbReference>
<proteinExistence type="predicted"/>
<protein>
    <submittedName>
        <fullName evidence="1">Uncharacterized protein</fullName>
    </submittedName>
</protein>
<dbReference type="EMBL" id="JASMQC010000006">
    <property type="protein sequence ID" value="KAK1944510.1"/>
    <property type="molecule type" value="Genomic_DNA"/>
</dbReference>
<name>A0AAD9LP88_9STRA</name>
<dbReference type="AlphaFoldDB" id="A0AAD9LP88"/>
<sequence length="174" mass="19630">MEAKTMHVHFANMSNEGLTDVGVSNGNFFCRKDRGPWIPTCQFPAIEEDVLLYLAVLGGKKSAYCNHNKPEEYSAASIFQESNEDLTLENTSAPCNDFSKFENMVIHALFCASRRNGVRGITFNNFFSNLLGEFQNKEFQRVKIVGSKLMERYEGLKEKFAGMVIPFLAPPNAR</sequence>